<sequence length="533" mass="59212">MFRRAIFIAAITAYYLSPTFLTDTPKEPPIAGRANTVLYLTDSSSGLSNSHIASAFALLESHPQIQIYWASFSTPPIEPRLKRISAAARTKNPDAKPIIFHEMRTASMIENLDKVYTSLDDFIMPCGLAGYDKMLSIIETVVLPWSAEEYYAIFAETVELIESVDPSVVVVDSIQRPFVDAVRNTNRRFAILSPNALTDIIAYRQPWAEMFWKLPAMMSGTPYPIPLSSIPTNIYMQARFIWRLITSPRLRAARRTLTTLGVHDPINMQMHFDDVPLISGDFPEAGLPLSYYPPNVTVCGPIVLDTAPAEVQDGGMVRWLEGNGESKGEGDKSKGKDKNILICLGSNVAYNERRARALGGAVLRVLQQQADVKVLWKFVKEGEYDDDDIWRGPLEAYIASGRLRIETWLDVDPVSLVNTGMIDVWVHHGGANCYYEAAMSGVRQVILPLWFDLYNFAQIAEYAGVGIWPGKETAPEWDVESLSEGFLTALQGEKADRMQEKADALREAAARYDGRGCAADVIARMAGGGRELS</sequence>
<evidence type="ECO:0000256" key="1">
    <source>
        <dbReference type="SAM" id="SignalP"/>
    </source>
</evidence>
<gene>
    <name evidence="2" type="ORF">ASPCAL12966</name>
</gene>
<dbReference type="Gene3D" id="3.40.50.2000">
    <property type="entry name" value="Glycogen Phosphorylase B"/>
    <property type="match status" value="1"/>
</dbReference>
<name>A0A0U5GFH5_ASPCI</name>
<dbReference type="PANTHER" id="PTHR48050">
    <property type="entry name" value="STEROL 3-BETA-GLUCOSYLTRANSFERASE"/>
    <property type="match status" value="1"/>
</dbReference>
<dbReference type="PANTHER" id="PTHR48050:SF13">
    <property type="entry name" value="STEROL 3-BETA-GLUCOSYLTRANSFERASE UGT80A2"/>
    <property type="match status" value="1"/>
</dbReference>
<organism evidence="2 3">
    <name type="scientific">Aspergillus calidoustus</name>
    <dbReference type="NCBI Taxonomy" id="454130"/>
    <lineage>
        <taxon>Eukaryota</taxon>
        <taxon>Fungi</taxon>
        <taxon>Dikarya</taxon>
        <taxon>Ascomycota</taxon>
        <taxon>Pezizomycotina</taxon>
        <taxon>Eurotiomycetes</taxon>
        <taxon>Eurotiomycetidae</taxon>
        <taxon>Eurotiales</taxon>
        <taxon>Aspergillaceae</taxon>
        <taxon>Aspergillus</taxon>
        <taxon>Aspergillus subgen. Nidulantes</taxon>
    </lineage>
</organism>
<dbReference type="OrthoDB" id="5835829at2759"/>
<dbReference type="SUPFAM" id="SSF53756">
    <property type="entry name" value="UDP-Glycosyltransferase/glycogen phosphorylase"/>
    <property type="match status" value="1"/>
</dbReference>
<evidence type="ECO:0008006" key="4">
    <source>
        <dbReference type="Google" id="ProtNLM"/>
    </source>
</evidence>
<dbReference type="STRING" id="454130.A0A0U5GFH5"/>
<feature type="chain" id="PRO_5006857824" description="UDP-glucoronosyl and UDP-glucosyl transferase family protein" evidence="1">
    <location>
        <begin position="22"/>
        <end position="533"/>
    </location>
</feature>
<feature type="signal peptide" evidence="1">
    <location>
        <begin position="1"/>
        <end position="21"/>
    </location>
</feature>
<dbReference type="AlphaFoldDB" id="A0A0U5GFH5"/>
<dbReference type="Proteomes" id="UP000054771">
    <property type="component" value="Unassembled WGS sequence"/>
</dbReference>
<accession>A0A0U5GFH5</accession>
<evidence type="ECO:0000313" key="2">
    <source>
        <dbReference type="EMBL" id="CEL09837.1"/>
    </source>
</evidence>
<protein>
    <recommendedName>
        <fullName evidence="4">UDP-glucoronosyl and UDP-glucosyl transferase family protein</fullName>
    </recommendedName>
</protein>
<dbReference type="OMA" id="GANCFYE"/>
<dbReference type="InterPro" id="IPR050426">
    <property type="entry name" value="Glycosyltransferase_28"/>
</dbReference>
<keyword evidence="3" id="KW-1185">Reference proteome</keyword>
<proteinExistence type="predicted"/>
<keyword evidence="1" id="KW-0732">Signal</keyword>
<dbReference type="EMBL" id="CDMC01000015">
    <property type="protein sequence ID" value="CEL09837.1"/>
    <property type="molecule type" value="Genomic_DNA"/>
</dbReference>
<reference evidence="3" key="1">
    <citation type="journal article" date="2016" name="Genome Announc.">
        <title>Draft genome sequences of fungus Aspergillus calidoustus.</title>
        <authorList>
            <person name="Horn F."/>
            <person name="Linde J."/>
            <person name="Mattern D.J."/>
            <person name="Walther G."/>
            <person name="Guthke R."/>
            <person name="Scherlach K."/>
            <person name="Martin K."/>
            <person name="Brakhage A.A."/>
            <person name="Petzke L."/>
            <person name="Valiante V."/>
        </authorList>
    </citation>
    <scope>NUCLEOTIDE SEQUENCE [LARGE SCALE GENOMIC DNA]</scope>
    <source>
        <strain evidence="3">SF006504</strain>
    </source>
</reference>
<evidence type="ECO:0000313" key="3">
    <source>
        <dbReference type="Proteomes" id="UP000054771"/>
    </source>
</evidence>